<organism evidence="3 4">
    <name type="scientific">Cohnella candidum</name>
    <dbReference type="NCBI Taxonomy" id="2674991"/>
    <lineage>
        <taxon>Bacteria</taxon>
        <taxon>Bacillati</taxon>
        <taxon>Bacillota</taxon>
        <taxon>Bacilli</taxon>
        <taxon>Bacillales</taxon>
        <taxon>Paenibacillaceae</taxon>
        <taxon>Cohnella</taxon>
    </lineage>
</organism>
<evidence type="ECO:0000313" key="3">
    <source>
        <dbReference type="EMBL" id="AYQ71613.1"/>
    </source>
</evidence>
<protein>
    <submittedName>
        <fullName evidence="3">ATPase</fullName>
    </submittedName>
</protein>
<dbReference type="KEGG" id="coh:EAV92_02855"/>
<dbReference type="CDD" id="cd07826">
    <property type="entry name" value="SRPBCC_CalC_Aha1-like_9"/>
    <property type="match status" value="1"/>
</dbReference>
<sequence length="160" mass="18209">MNRAKVTVEPGTQNIVVERMFDAPRRKVFAAMTQKDKLERWWTGPGYTNRVTQLDVRDGGSWRFVQSDGRGGEFGFHGSFHMVSPEMTIQTFEFEGLGERGHVSLQKTVLIETEEGKTKLIATSTFMSVEDRDGMVSSGMEEGMQQTYVMLDRILKEMDD</sequence>
<gene>
    <name evidence="3" type="ORF">EAV92_02855</name>
</gene>
<proteinExistence type="inferred from homology"/>
<evidence type="ECO:0000256" key="1">
    <source>
        <dbReference type="ARBA" id="ARBA00006817"/>
    </source>
</evidence>
<name>A0A3G3JTQ9_9BACL</name>
<comment type="similarity">
    <text evidence="1">Belongs to the AHA1 family.</text>
</comment>
<evidence type="ECO:0000259" key="2">
    <source>
        <dbReference type="Pfam" id="PF08327"/>
    </source>
</evidence>
<dbReference type="EMBL" id="CP033433">
    <property type="protein sequence ID" value="AYQ71613.1"/>
    <property type="molecule type" value="Genomic_DNA"/>
</dbReference>
<dbReference type="SUPFAM" id="SSF55961">
    <property type="entry name" value="Bet v1-like"/>
    <property type="match status" value="1"/>
</dbReference>
<reference evidence="3 4" key="1">
    <citation type="submission" date="2018-10" db="EMBL/GenBank/DDBJ databases">
        <title>Genome Sequence of Cohnella sp.</title>
        <authorList>
            <person name="Srinivasan S."/>
            <person name="Kim M.K."/>
        </authorList>
    </citation>
    <scope>NUCLEOTIDE SEQUENCE [LARGE SCALE GENOMIC DNA]</scope>
    <source>
        <strain evidence="3 4">18JY8-7</strain>
    </source>
</reference>
<feature type="domain" description="Activator of Hsp90 ATPase homologue 1/2-like C-terminal" evidence="2">
    <location>
        <begin position="22"/>
        <end position="155"/>
    </location>
</feature>
<dbReference type="RefSeq" id="WP_123039676.1">
    <property type="nucleotide sequence ID" value="NZ_CP033433.1"/>
</dbReference>
<dbReference type="InterPro" id="IPR023393">
    <property type="entry name" value="START-like_dom_sf"/>
</dbReference>
<dbReference type="Proteomes" id="UP000269097">
    <property type="component" value="Chromosome"/>
</dbReference>
<accession>A0A3G3JTQ9</accession>
<dbReference type="Pfam" id="PF08327">
    <property type="entry name" value="AHSA1"/>
    <property type="match status" value="1"/>
</dbReference>
<dbReference type="AlphaFoldDB" id="A0A3G3JTQ9"/>
<evidence type="ECO:0000313" key="4">
    <source>
        <dbReference type="Proteomes" id="UP000269097"/>
    </source>
</evidence>
<keyword evidence="4" id="KW-1185">Reference proteome</keyword>
<dbReference type="Gene3D" id="3.30.530.20">
    <property type="match status" value="1"/>
</dbReference>
<dbReference type="InterPro" id="IPR013538">
    <property type="entry name" value="ASHA1/2-like_C"/>
</dbReference>